<dbReference type="NCBIfam" id="TIGR00231">
    <property type="entry name" value="small_GTP"/>
    <property type="match status" value="1"/>
</dbReference>
<dbReference type="CDD" id="cd01896">
    <property type="entry name" value="DRG"/>
    <property type="match status" value="1"/>
</dbReference>
<dbReference type="PROSITE" id="PS51880">
    <property type="entry name" value="TGS"/>
    <property type="match status" value="1"/>
</dbReference>
<evidence type="ECO:0000256" key="2">
    <source>
        <dbReference type="ARBA" id="ARBA00023134"/>
    </source>
</evidence>
<organism evidence="5 6">
    <name type="scientific">Rhizopogon vinicolor AM-OR11-026</name>
    <dbReference type="NCBI Taxonomy" id="1314800"/>
    <lineage>
        <taxon>Eukaryota</taxon>
        <taxon>Fungi</taxon>
        <taxon>Dikarya</taxon>
        <taxon>Basidiomycota</taxon>
        <taxon>Agaricomycotina</taxon>
        <taxon>Agaricomycetes</taxon>
        <taxon>Agaricomycetidae</taxon>
        <taxon>Boletales</taxon>
        <taxon>Suillineae</taxon>
        <taxon>Rhizopogonaceae</taxon>
        <taxon>Rhizopogon</taxon>
    </lineage>
</organism>
<gene>
    <name evidence="5" type="ORF">K503DRAFT_707550</name>
</gene>
<dbReference type="Gene3D" id="3.10.20.30">
    <property type="match status" value="1"/>
</dbReference>
<dbReference type="CDD" id="cd17230">
    <property type="entry name" value="TGS_DRG1"/>
    <property type="match status" value="1"/>
</dbReference>
<dbReference type="PANTHER" id="PTHR43127">
    <property type="entry name" value="DEVELOPMENTALLY-REGULATED GTP-BINDING PROTEIN 2"/>
    <property type="match status" value="1"/>
</dbReference>
<dbReference type="InterPro" id="IPR004095">
    <property type="entry name" value="TGS"/>
</dbReference>
<dbReference type="GO" id="GO:0003924">
    <property type="term" value="F:GTPase activity"/>
    <property type="evidence" value="ECO:0007669"/>
    <property type="project" value="InterPro"/>
</dbReference>
<dbReference type="SUPFAM" id="SSF52540">
    <property type="entry name" value="P-loop containing nucleoside triphosphate hydrolases"/>
    <property type="match status" value="1"/>
</dbReference>
<proteinExistence type="predicted"/>
<keyword evidence="1" id="KW-0547">Nucleotide-binding</keyword>
<dbReference type="InterPro" id="IPR006073">
    <property type="entry name" value="GTP-bd"/>
</dbReference>
<dbReference type="GO" id="GO:0005525">
    <property type="term" value="F:GTP binding"/>
    <property type="evidence" value="ECO:0007669"/>
    <property type="project" value="UniProtKB-KW"/>
</dbReference>
<dbReference type="PROSITE" id="PS51710">
    <property type="entry name" value="G_OBG"/>
    <property type="match status" value="1"/>
</dbReference>
<dbReference type="FunFam" id="3.10.20.30:FF:000003">
    <property type="entry name" value="Developmentally-regulated GTP-binding protein 1"/>
    <property type="match status" value="1"/>
</dbReference>
<dbReference type="Pfam" id="PF16897">
    <property type="entry name" value="MMR_HSR1_Xtn"/>
    <property type="match status" value="1"/>
</dbReference>
<protein>
    <submittedName>
        <fullName evidence="5">p-loop containing nucleoside triphosphate hydrolase protein</fullName>
    </submittedName>
</protein>
<dbReference type="STRING" id="1314800.A0A1B7NG65"/>
<dbReference type="Proteomes" id="UP000092154">
    <property type="component" value="Unassembled WGS sequence"/>
</dbReference>
<dbReference type="InterPro" id="IPR006074">
    <property type="entry name" value="GTP1-OBG_CS"/>
</dbReference>
<evidence type="ECO:0000313" key="6">
    <source>
        <dbReference type="Proteomes" id="UP000092154"/>
    </source>
</evidence>
<dbReference type="Gene3D" id="6.10.140.1070">
    <property type="match status" value="2"/>
</dbReference>
<dbReference type="PROSITE" id="PS00905">
    <property type="entry name" value="GTP1_OBG"/>
    <property type="match status" value="1"/>
</dbReference>
<dbReference type="InterPro" id="IPR031662">
    <property type="entry name" value="GTP-binding_2"/>
</dbReference>
<dbReference type="Pfam" id="PF01926">
    <property type="entry name" value="MMR_HSR1"/>
    <property type="match status" value="1"/>
</dbReference>
<dbReference type="Pfam" id="PF02824">
    <property type="entry name" value="TGS"/>
    <property type="match status" value="1"/>
</dbReference>
<reference evidence="5 6" key="1">
    <citation type="submission" date="2016-06" db="EMBL/GenBank/DDBJ databases">
        <title>Comparative genomics of the ectomycorrhizal sister species Rhizopogon vinicolor and Rhizopogon vesiculosus (Basidiomycota: Boletales) reveals a divergence of the mating type B locus.</title>
        <authorList>
            <consortium name="DOE Joint Genome Institute"/>
            <person name="Mujic A.B."/>
            <person name="Kuo A."/>
            <person name="Tritt A."/>
            <person name="Lipzen A."/>
            <person name="Chen C."/>
            <person name="Johnson J."/>
            <person name="Sharma A."/>
            <person name="Barry K."/>
            <person name="Grigoriev I.V."/>
            <person name="Spatafora J.W."/>
        </authorList>
    </citation>
    <scope>NUCLEOTIDE SEQUENCE [LARGE SCALE GENOMIC DNA]</scope>
    <source>
        <strain evidence="5 6">AM-OR11-026</strain>
    </source>
</reference>
<dbReference type="OrthoDB" id="603at2759"/>
<accession>A0A1B7NG65</accession>
<evidence type="ECO:0000259" key="3">
    <source>
        <dbReference type="PROSITE" id="PS51710"/>
    </source>
</evidence>
<dbReference type="InterPro" id="IPR031167">
    <property type="entry name" value="G_OBG"/>
</dbReference>
<dbReference type="AlphaFoldDB" id="A0A1B7NG65"/>
<keyword evidence="5" id="KW-0378">Hydrolase</keyword>
<dbReference type="FunFam" id="3.40.50.300:FF:001436">
    <property type="entry name" value="Developmentally-regulated GTP-binding protein"/>
    <property type="match status" value="1"/>
</dbReference>
<evidence type="ECO:0000256" key="1">
    <source>
        <dbReference type="ARBA" id="ARBA00022741"/>
    </source>
</evidence>
<dbReference type="GO" id="GO:1903833">
    <property type="term" value="P:positive regulation of cellular response to amino acid starvation"/>
    <property type="evidence" value="ECO:0007669"/>
    <property type="project" value="UniProtKB-ARBA"/>
</dbReference>
<dbReference type="InterPro" id="IPR045001">
    <property type="entry name" value="DRG"/>
</dbReference>
<dbReference type="InterPro" id="IPR027417">
    <property type="entry name" value="P-loop_NTPase"/>
</dbReference>
<name>A0A1B7NG65_9AGAM</name>
<evidence type="ECO:0000259" key="4">
    <source>
        <dbReference type="PROSITE" id="PS51880"/>
    </source>
</evidence>
<keyword evidence="2" id="KW-0342">GTP-binding</keyword>
<dbReference type="InterPro" id="IPR012675">
    <property type="entry name" value="Beta-grasp_dom_sf"/>
</dbReference>
<feature type="domain" description="TGS" evidence="4">
    <location>
        <begin position="292"/>
        <end position="369"/>
    </location>
</feature>
<sequence>MTTVQKIKEIEDEMATAQKNKATSYHLGQLKAKLAKLRRELISPSGGGGGGGPGLGFDVARTGVASVGFVGFPSVGKSTLMSKLTGTHSEVSEIDFTTLTTVPGTLKVHGAPIQILDLPGIIEGANDGRGRGRQVHIPVARTCNLIFIVLDVLKPLGDKKIIEGELEGFGIRLNKKPPAILVRKKDKGGIAITNTVPLTNIDQDEIKAVLSEYKLSNVDVTIREPNMTADDLVDVIEGNRFYIPALYVLNKIDAISIEELDLLYKIPYSVPISSREWLNIDELQEKMWDALELVRVYTKPRGQSPDYSAPVVLRRGRCTVDDFCNSIHKEIAKQMKYAVVWGSSAKHARGQKVGLDHVLEDEDVVHIAKK</sequence>
<dbReference type="SUPFAM" id="SSF81271">
    <property type="entry name" value="TGS-like"/>
    <property type="match status" value="1"/>
</dbReference>
<feature type="domain" description="OBG-type G" evidence="3">
    <location>
        <begin position="65"/>
        <end position="292"/>
    </location>
</feature>
<dbReference type="FunCoup" id="A0A1B7NG65">
    <property type="interactions" value="999"/>
</dbReference>
<dbReference type="InParanoid" id="A0A1B7NG65"/>
<keyword evidence="6" id="KW-1185">Reference proteome</keyword>
<dbReference type="EMBL" id="KV448131">
    <property type="protein sequence ID" value="OAX43866.1"/>
    <property type="molecule type" value="Genomic_DNA"/>
</dbReference>
<dbReference type="PRINTS" id="PR00326">
    <property type="entry name" value="GTP1OBG"/>
</dbReference>
<evidence type="ECO:0000313" key="5">
    <source>
        <dbReference type="EMBL" id="OAX43866.1"/>
    </source>
</evidence>
<dbReference type="InterPro" id="IPR012676">
    <property type="entry name" value="TGS-like"/>
</dbReference>
<dbReference type="InterPro" id="IPR005225">
    <property type="entry name" value="Small_GTP-bd"/>
</dbReference>